<gene>
    <name evidence="2" type="ORF">Aory04_001111100</name>
</gene>
<dbReference type="AlphaFoldDB" id="A0AAN5C219"/>
<proteinExistence type="predicted"/>
<reference evidence="2" key="1">
    <citation type="submission" date="2023-04" db="EMBL/GenBank/DDBJ databases">
        <title>Aspergillus oryzae NBRC 4228.</title>
        <authorList>
            <person name="Ichikawa N."/>
            <person name="Sato H."/>
            <person name="Tonouchi N."/>
        </authorList>
    </citation>
    <scope>NUCLEOTIDE SEQUENCE</scope>
    <source>
        <strain evidence="2">NBRC 4228</strain>
    </source>
</reference>
<dbReference type="Proteomes" id="UP001165205">
    <property type="component" value="Unassembled WGS sequence"/>
</dbReference>
<evidence type="ECO:0000256" key="1">
    <source>
        <dbReference type="SAM" id="Coils"/>
    </source>
</evidence>
<protein>
    <submittedName>
        <fullName evidence="2">Unnamed protein product</fullName>
    </submittedName>
</protein>
<feature type="coiled-coil region" evidence="1">
    <location>
        <begin position="39"/>
        <end position="66"/>
    </location>
</feature>
<organism evidence="2 3">
    <name type="scientific">Aspergillus oryzae</name>
    <name type="common">Yellow koji mold</name>
    <dbReference type="NCBI Taxonomy" id="5062"/>
    <lineage>
        <taxon>Eukaryota</taxon>
        <taxon>Fungi</taxon>
        <taxon>Dikarya</taxon>
        <taxon>Ascomycota</taxon>
        <taxon>Pezizomycotina</taxon>
        <taxon>Eurotiomycetes</taxon>
        <taxon>Eurotiomycetidae</taxon>
        <taxon>Eurotiales</taxon>
        <taxon>Aspergillaceae</taxon>
        <taxon>Aspergillus</taxon>
        <taxon>Aspergillus subgen. Circumdati</taxon>
    </lineage>
</organism>
<evidence type="ECO:0000313" key="3">
    <source>
        <dbReference type="Proteomes" id="UP001165205"/>
    </source>
</evidence>
<comment type="caution">
    <text evidence="2">The sequence shown here is derived from an EMBL/GenBank/DDBJ whole genome shotgun (WGS) entry which is preliminary data.</text>
</comment>
<name>A0AAN5C219_ASPOZ</name>
<evidence type="ECO:0000313" key="2">
    <source>
        <dbReference type="EMBL" id="GMG35989.1"/>
    </source>
</evidence>
<sequence>MANQKSISTLSGQKKLNETIWKETKEALNGLKVKRDIEITTLKRKLEDANNELLSKQQGLDSLEEYLTEWGLF</sequence>
<dbReference type="EMBL" id="BSYA01000186">
    <property type="protein sequence ID" value="GMG35989.1"/>
    <property type="molecule type" value="Genomic_DNA"/>
</dbReference>
<keyword evidence="1" id="KW-0175">Coiled coil</keyword>
<accession>A0AAN5C219</accession>